<organism evidence="1 2">
    <name type="scientific">Nesidiocoris tenuis</name>
    <dbReference type="NCBI Taxonomy" id="355587"/>
    <lineage>
        <taxon>Eukaryota</taxon>
        <taxon>Metazoa</taxon>
        <taxon>Ecdysozoa</taxon>
        <taxon>Arthropoda</taxon>
        <taxon>Hexapoda</taxon>
        <taxon>Insecta</taxon>
        <taxon>Pterygota</taxon>
        <taxon>Neoptera</taxon>
        <taxon>Paraneoptera</taxon>
        <taxon>Hemiptera</taxon>
        <taxon>Heteroptera</taxon>
        <taxon>Panheteroptera</taxon>
        <taxon>Cimicomorpha</taxon>
        <taxon>Miridae</taxon>
        <taxon>Dicyphina</taxon>
        <taxon>Nesidiocoris</taxon>
    </lineage>
</organism>
<keyword evidence="2" id="KW-1185">Reference proteome</keyword>
<dbReference type="Proteomes" id="UP000479000">
    <property type="component" value="Unassembled WGS sequence"/>
</dbReference>
<dbReference type="EMBL" id="CADCXU010004066">
    <property type="protein sequence ID" value="CAA9995801.1"/>
    <property type="molecule type" value="Genomic_DNA"/>
</dbReference>
<feature type="non-terminal residue" evidence="1">
    <location>
        <position position="91"/>
    </location>
</feature>
<accession>A0A6H5G189</accession>
<evidence type="ECO:0000313" key="2">
    <source>
        <dbReference type="Proteomes" id="UP000479000"/>
    </source>
</evidence>
<name>A0A6H5G189_9HEMI</name>
<gene>
    <name evidence="1" type="ORF">NTEN_LOCUS2540</name>
</gene>
<evidence type="ECO:0000313" key="1">
    <source>
        <dbReference type="EMBL" id="CAA9995801.1"/>
    </source>
</evidence>
<proteinExistence type="predicted"/>
<protein>
    <submittedName>
        <fullName evidence="1">Uncharacterized protein</fullName>
    </submittedName>
</protein>
<reference evidence="1 2" key="1">
    <citation type="submission" date="2020-02" db="EMBL/GenBank/DDBJ databases">
        <authorList>
            <person name="Ferguson B K."/>
        </authorList>
    </citation>
    <scope>NUCLEOTIDE SEQUENCE [LARGE SCALE GENOMIC DNA]</scope>
</reference>
<dbReference type="AlphaFoldDB" id="A0A6H5G189"/>
<sequence>MRPAPCDSRRGRLTRPPVVHQDLHLASMQDLKRLSQLASDCAETRTVSGTLTTTQGTVGRNVVNEIQSKGGFVRQRCILAGRKTRASVIRI</sequence>